<dbReference type="AlphaFoldDB" id="A0A699UHE1"/>
<feature type="non-terminal residue" evidence="1">
    <location>
        <position position="162"/>
    </location>
</feature>
<accession>A0A699UHE1</accession>
<keyword evidence="1" id="KW-0695">RNA-directed DNA polymerase</keyword>
<dbReference type="EMBL" id="BKCJ011330219">
    <property type="protein sequence ID" value="GFD21493.1"/>
    <property type="molecule type" value="Genomic_DNA"/>
</dbReference>
<reference evidence="1" key="1">
    <citation type="journal article" date="2019" name="Sci. Rep.">
        <title>Draft genome of Tanacetum cinerariifolium, the natural source of mosquito coil.</title>
        <authorList>
            <person name="Yamashiro T."/>
            <person name="Shiraishi A."/>
            <person name="Satake H."/>
            <person name="Nakayama K."/>
        </authorList>
    </citation>
    <scope>NUCLEOTIDE SEQUENCE</scope>
</reference>
<dbReference type="GO" id="GO:0003964">
    <property type="term" value="F:RNA-directed DNA polymerase activity"/>
    <property type="evidence" value="ECO:0007669"/>
    <property type="project" value="UniProtKB-KW"/>
</dbReference>
<evidence type="ECO:0000313" key="1">
    <source>
        <dbReference type="EMBL" id="GFD21493.1"/>
    </source>
</evidence>
<protein>
    <submittedName>
        <fullName evidence="1">Reverse transcriptase domain-containing protein</fullName>
    </submittedName>
</protein>
<organism evidence="1">
    <name type="scientific">Tanacetum cinerariifolium</name>
    <name type="common">Dalmatian daisy</name>
    <name type="synonym">Chrysanthemum cinerariifolium</name>
    <dbReference type="NCBI Taxonomy" id="118510"/>
    <lineage>
        <taxon>Eukaryota</taxon>
        <taxon>Viridiplantae</taxon>
        <taxon>Streptophyta</taxon>
        <taxon>Embryophyta</taxon>
        <taxon>Tracheophyta</taxon>
        <taxon>Spermatophyta</taxon>
        <taxon>Magnoliopsida</taxon>
        <taxon>eudicotyledons</taxon>
        <taxon>Gunneridae</taxon>
        <taxon>Pentapetalae</taxon>
        <taxon>asterids</taxon>
        <taxon>campanulids</taxon>
        <taxon>Asterales</taxon>
        <taxon>Asteraceae</taxon>
        <taxon>Asteroideae</taxon>
        <taxon>Anthemideae</taxon>
        <taxon>Anthemidinae</taxon>
        <taxon>Tanacetum</taxon>
    </lineage>
</organism>
<keyword evidence="1" id="KW-0808">Transferase</keyword>
<sequence>DFYSEEIEIFLKDDSISLEIENSVFDPEGDILLIEKLLNEDPCQLPPMNLNQAKSPIEEPEYSFSIMYEHFSTTLVTKLDEVAESSAKNLVPIPRRYEDDFTIHDEDVLIEESKDYSNPLFDDDEIYSDELESHCLNVESNFVESLSNHDTLKFDHLEEFSG</sequence>
<comment type="caution">
    <text evidence="1">The sequence shown here is derived from an EMBL/GenBank/DDBJ whole genome shotgun (WGS) entry which is preliminary data.</text>
</comment>
<gene>
    <name evidence="1" type="ORF">Tci_893462</name>
</gene>
<keyword evidence="1" id="KW-0548">Nucleotidyltransferase</keyword>
<proteinExistence type="predicted"/>
<feature type="non-terminal residue" evidence="1">
    <location>
        <position position="1"/>
    </location>
</feature>
<name>A0A699UHE1_TANCI</name>